<evidence type="ECO:0000313" key="2">
    <source>
        <dbReference type="Proteomes" id="UP000007486"/>
    </source>
</evidence>
<dbReference type="HOGENOM" id="CLU_1010685_0_0_10"/>
<dbReference type="Proteomes" id="UP000007486">
    <property type="component" value="Chromosome"/>
</dbReference>
<keyword evidence="2" id="KW-1185">Reference proteome</keyword>
<organism evidence="1 2">
    <name type="scientific">Phocaeicola salanitronis (strain DSM 18170 / JCM 13657 / CCUG 60908 / BL78)</name>
    <name type="common">Bacteroides salanitronis</name>
    <dbReference type="NCBI Taxonomy" id="667015"/>
    <lineage>
        <taxon>Bacteria</taxon>
        <taxon>Pseudomonadati</taxon>
        <taxon>Bacteroidota</taxon>
        <taxon>Bacteroidia</taxon>
        <taxon>Bacteroidales</taxon>
        <taxon>Bacteroidaceae</taxon>
        <taxon>Phocaeicola</taxon>
    </lineage>
</organism>
<reference evidence="1 2" key="1">
    <citation type="journal article" date="2011" name="Stand. Genomic Sci.">
        <title>Complete genome sequence of Bacteroides salanitronis type strain (BL78).</title>
        <authorList>
            <person name="Gronow S."/>
            <person name="Held B."/>
            <person name="Lucas S."/>
            <person name="Lapidus A."/>
            <person name="Del Rio T.G."/>
            <person name="Nolan M."/>
            <person name="Tice H."/>
            <person name="Deshpande S."/>
            <person name="Cheng J.F."/>
            <person name="Pitluck S."/>
            <person name="Liolios K."/>
            <person name="Pagani I."/>
            <person name="Ivanova N."/>
            <person name="Mavromatis K."/>
            <person name="Pati A."/>
            <person name="Tapia R."/>
            <person name="Han C."/>
            <person name="Goodwin L."/>
            <person name="Chen A."/>
            <person name="Palaniappan K."/>
            <person name="Land M."/>
            <person name="Hauser L."/>
            <person name="Chang Y.J."/>
            <person name="Jeffries C.D."/>
            <person name="Brambilla E.M."/>
            <person name="Rohde M."/>
            <person name="Goker M."/>
            <person name="Detter J.C."/>
            <person name="Woyke T."/>
            <person name="Bristow J."/>
            <person name="Markowitz V."/>
            <person name="Hugenholtz P."/>
            <person name="Kyrpides N.C."/>
            <person name="Klenk H.P."/>
            <person name="Eisen J.A."/>
        </authorList>
    </citation>
    <scope>NUCLEOTIDE SEQUENCE [LARGE SCALE GENOMIC DNA]</scope>
    <source>
        <strain evidence="1 2">DSM 18170</strain>
    </source>
</reference>
<protein>
    <submittedName>
        <fullName evidence="1">Uncharacterized protein</fullName>
    </submittedName>
</protein>
<dbReference type="eggNOG" id="ENOG5030XFT">
    <property type="taxonomic scope" value="Bacteria"/>
</dbReference>
<dbReference type="OrthoDB" id="1026313at2"/>
<gene>
    <name evidence="1" type="ordered locus">Bacsa_3539</name>
</gene>
<name>F0R879_PHOSB</name>
<evidence type="ECO:0000313" key="1">
    <source>
        <dbReference type="EMBL" id="ADY38063.1"/>
    </source>
</evidence>
<dbReference type="RefSeq" id="WP_013619419.1">
    <property type="nucleotide sequence ID" value="NC_015164.1"/>
</dbReference>
<dbReference type="KEGG" id="bsa:Bacsa_3539"/>
<sequence>MNTFNDIQLKQQIWAKQKGLTRETQFAGTEHETYLLANPHQNLFMPLSETNANLFGQKELKEMKELCSTSAICLNLFQYWQGKDIYLLLNALRLPSKKSSNYSMEDENPSTCPIKLKEKFQFDERKRIYPHPVTVDVFIHAGFDFIIETQFAAPYKSPHSNLAKWYIDQPSFWKELPHLFELAKEISSSNQRFYYLDVARLITEIIALKKTYEESDRYSNETIRRRFCLIYLWYDVLGEDGIKHKNEIEEFAKIAEKDFINFRQISIQKLITKLAKDFYKGNEAYCDYLIERYL</sequence>
<proteinExistence type="predicted"/>
<accession>F0R879</accession>
<dbReference type="EMBL" id="CP002530">
    <property type="protein sequence ID" value="ADY38063.1"/>
    <property type="molecule type" value="Genomic_DNA"/>
</dbReference>
<dbReference type="AlphaFoldDB" id="F0R879"/>